<dbReference type="EMBL" id="MU150284">
    <property type="protein sequence ID" value="KAF9461423.1"/>
    <property type="molecule type" value="Genomic_DNA"/>
</dbReference>
<evidence type="ECO:0000256" key="6">
    <source>
        <dbReference type="ARBA" id="ARBA00022989"/>
    </source>
</evidence>
<sequence length="269" mass="30149">MAAYDYNINPKNLATQTVMFAIGSTLLHSAACIINDICDRDIDGQIDRTKNRPLVVGTIPLRGAWMLLAGMTISMLYLLSFANTTAKYYGILGIFPLHAFYPLMKRWTYWPQAWLGLAMNWGIIVAYTNVSGGHLSAHVIAFFIGTICWTIVYDTIYGCQDKENDIKVGVKSTSILFGDRVREILAVFALVFMACMIYAGLRNGHGSYFFLVSCGGAALHLAWQILTWRIHDRDDCGDKFKSNGNMGYIIWAGLLLDYWKKWGHISATS</sequence>
<gene>
    <name evidence="9" type="ORF">BDZ94DRAFT_1196137</name>
</gene>
<reference evidence="9" key="1">
    <citation type="submission" date="2020-11" db="EMBL/GenBank/DDBJ databases">
        <authorList>
            <consortium name="DOE Joint Genome Institute"/>
            <person name="Ahrendt S."/>
            <person name="Riley R."/>
            <person name="Andreopoulos W."/>
            <person name="Labutti K."/>
            <person name="Pangilinan J."/>
            <person name="Ruiz-Duenas F.J."/>
            <person name="Barrasa J.M."/>
            <person name="Sanchez-Garcia M."/>
            <person name="Camarero S."/>
            <person name="Miyauchi S."/>
            <person name="Serrano A."/>
            <person name="Linde D."/>
            <person name="Babiker R."/>
            <person name="Drula E."/>
            <person name="Ayuso-Fernandez I."/>
            <person name="Pacheco R."/>
            <person name="Padilla G."/>
            <person name="Ferreira P."/>
            <person name="Barriuso J."/>
            <person name="Kellner H."/>
            <person name="Castanera R."/>
            <person name="Alfaro M."/>
            <person name="Ramirez L."/>
            <person name="Pisabarro A.G."/>
            <person name="Kuo A."/>
            <person name="Tritt A."/>
            <person name="Lipzen A."/>
            <person name="He G."/>
            <person name="Yan M."/>
            <person name="Ng V."/>
            <person name="Cullen D."/>
            <person name="Martin F."/>
            <person name="Rosso M.-N."/>
            <person name="Henrissat B."/>
            <person name="Hibbett D."/>
            <person name="Martinez A.T."/>
            <person name="Grigoriev I.V."/>
        </authorList>
    </citation>
    <scope>NUCLEOTIDE SEQUENCE</scope>
    <source>
        <strain evidence="9">CBS 247.69</strain>
    </source>
</reference>
<keyword evidence="5 8" id="KW-0812">Transmembrane</keyword>
<evidence type="ECO:0000256" key="1">
    <source>
        <dbReference type="ARBA" id="ARBA00001946"/>
    </source>
</evidence>
<evidence type="ECO:0000256" key="7">
    <source>
        <dbReference type="ARBA" id="ARBA00023136"/>
    </source>
</evidence>
<feature type="transmembrane region" description="Helical" evidence="8">
    <location>
        <begin position="136"/>
        <end position="157"/>
    </location>
</feature>
<evidence type="ECO:0000256" key="3">
    <source>
        <dbReference type="ARBA" id="ARBA00005985"/>
    </source>
</evidence>
<feature type="transmembrane region" description="Helical" evidence="8">
    <location>
        <begin position="59"/>
        <end position="80"/>
    </location>
</feature>
<accession>A0A9P6CI15</accession>
<dbReference type="Gene3D" id="1.10.357.140">
    <property type="entry name" value="UbiA prenyltransferase"/>
    <property type="match status" value="1"/>
</dbReference>
<dbReference type="InterPro" id="IPR000537">
    <property type="entry name" value="UbiA_prenyltransferase"/>
</dbReference>
<dbReference type="InterPro" id="IPR044878">
    <property type="entry name" value="UbiA_sf"/>
</dbReference>
<evidence type="ECO:0000313" key="10">
    <source>
        <dbReference type="Proteomes" id="UP000807353"/>
    </source>
</evidence>
<dbReference type="PANTHER" id="PTHR11048">
    <property type="entry name" value="PRENYLTRANSFERASES"/>
    <property type="match status" value="1"/>
</dbReference>
<dbReference type="Proteomes" id="UP000807353">
    <property type="component" value="Unassembled WGS sequence"/>
</dbReference>
<evidence type="ECO:0000256" key="4">
    <source>
        <dbReference type="ARBA" id="ARBA00022679"/>
    </source>
</evidence>
<dbReference type="CDD" id="cd13959">
    <property type="entry name" value="PT_UbiA_COQ2"/>
    <property type="match status" value="1"/>
</dbReference>
<dbReference type="OrthoDB" id="18170at2759"/>
<dbReference type="FunFam" id="1.20.120.1780:FF:000001">
    <property type="entry name" value="4-hydroxybenzoate octaprenyltransferase"/>
    <property type="match status" value="1"/>
</dbReference>
<keyword evidence="4" id="KW-0808">Transferase</keyword>
<evidence type="ECO:0000256" key="2">
    <source>
        <dbReference type="ARBA" id="ARBA00004141"/>
    </source>
</evidence>
<comment type="subcellular location">
    <subcellularLocation>
        <location evidence="2">Membrane</location>
        <topology evidence="2">Multi-pass membrane protein</topology>
    </subcellularLocation>
</comment>
<feature type="transmembrane region" description="Helical" evidence="8">
    <location>
        <begin position="207"/>
        <end position="226"/>
    </location>
</feature>
<protein>
    <submittedName>
        <fullName evidence="9">UbiA prenyltransferase family</fullName>
    </submittedName>
</protein>
<evidence type="ECO:0000256" key="8">
    <source>
        <dbReference type="SAM" id="Phobius"/>
    </source>
</evidence>
<evidence type="ECO:0000256" key="5">
    <source>
        <dbReference type="ARBA" id="ARBA00022692"/>
    </source>
</evidence>
<evidence type="ECO:0000313" key="9">
    <source>
        <dbReference type="EMBL" id="KAF9461423.1"/>
    </source>
</evidence>
<name>A0A9P6CI15_9AGAR</name>
<keyword evidence="10" id="KW-1185">Reference proteome</keyword>
<organism evidence="9 10">
    <name type="scientific">Collybia nuda</name>
    <dbReference type="NCBI Taxonomy" id="64659"/>
    <lineage>
        <taxon>Eukaryota</taxon>
        <taxon>Fungi</taxon>
        <taxon>Dikarya</taxon>
        <taxon>Basidiomycota</taxon>
        <taxon>Agaricomycotina</taxon>
        <taxon>Agaricomycetes</taxon>
        <taxon>Agaricomycetidae</taxon>
        <taxon>Agaricales</taxon>
        <taxon>Tricholomatineae</taxon>
        <taxon>Clitocybaceae</taxon>
        <taxon>Collybia</taxon>
    </lineage>
</organism>
<dbReference type="Pfam" id="PF01040">
    <property type="entry name" value="UbiA"/>
    <property type="match status" value="1"/>
</dbReference>
<dbReference type="InterPro" id="IPR039653">
    <property type="entry name" value="Prenyltransferase"/>
</dbReference>
<comment type="caution">
    <text evidence="9">The sequence shown here is derived from an EMBL/GenBank/DDBJ whole genome shotgun (WGS) entry which is preliminary data.</text>
</comment>
<feature type="transmembrane region" description="Helical" evidence="8">
    <location>
        <begin position="18"/>
        <end position="38"/>
    </location>
</feature>
<keyword evidence="6 8" id="KW-1133">Transmembrane helix</keyword>
<comment type="cofactor">
    <cofactor evidence="1">
        <name>Mg(2+)</name>
        <dbReference type="ChEBI" id="CHEBI:18420"/>
    </cofactor>
</comment>
<proteinExistence type="inferred from homology"/>
<comment type="similarity">
    <text evidence="3">Belongs to the UbiA prenyltransferase family.</text>
</comment>
<dbReference type="GO" id="GO:0006744">
    <property type="term" value="P:ubiquinone biosynthetic process"/>
    <property type="evidence" value="ECO:0007669"/>
    <property type="project" value="TreeGrafter"/>
</dbReference>
<feature type="transmembrane region" description="Helical" evidence="8">
    <location>
        <begin position="86"/>
        <end position="104"/>
    </location>
</feature>
<feature type="transmembrane region" description="Helical" evidence="8">
    <location>
        <begin position="184"/>
        <end position="201"/>
    </location>
</feature>
<dbReference type="GO" id="GO:0005743">
    <property type="term" value="C:mitochondrial inner membrane"/>
    <property type="evidence" value="ECO:0007669"/>
    <property type="project" value="TreeGrafter"/>
</dbReference>
<dbReference type="GO" id="GO:0008412">
    <property type="term" value="F:4-hydroxybenzoate polyprenyltransferase activity"/>
    <property type="evidence" value="ECO:0007669"/>
    <property type="project" value="TreeGrafter"/>
</dbReference>
<dbReference type="Gene3D" id="1.20.120.1780">
    <property type="entry name" value="UbiA prenyltransferase"/>
    <property type="match status" value="1"/>
</dbReference>
<dbReference type="PANTHER" id="PTHR11048:SF28">
    <property type="entry name" value="4-HYDROXYBENZOATE POLYPRENYLTRANSFERASE, MITOCHONDRIAL"/>
    <property type="match status" value="1"/>
</dbReference>
<dbReference type="AlphaFoldDB" id="A0A9P6CI15"/>
<keyword evidence="7 8" id="KW-0472">Membrane</keyword>